<accession>A0A1F5B0E1</accession>
<feature type="active site" description="Nucleophile; for glutamine hydrolysis" evidence="11">
    <location>
        <position position="387"/>
    </location>
</feature>
<dbReference type="PANTHER" id="PTHR11550">
    <property type="entry name" value="CTP SYNTHASE"/>
    <property type="match status" value="1"/>
</dbReference>
<keyword evidence="8 11" id="KW-0315">Glutamine amidotransferase</keyword>
<evidence type="ECO:0000313" key="14">
    <source>
        <dbReference type="EMBL" id="OGD24093.1"/>
    </source>
</evidence>
<dbReference type="EMBL" id="MEYI01000014">
    <property type="protein sequence ID" value="OGD24093.1"/>
    <property type="molecule type" value="Genomic_DNA"/>
</dbReference>
<evidence type="ECO:0000256" key="1">
    <source>
        <dbReference type="ARBA" id="ARBA00005171"/>
    </source>
</evidence>
<dbReference type="PROSITE" id="PS51273">
    <property type="entry name" value="GATASE_TYPE_1"/>
    <property type="match status" value="1"/>
</dbReference>
<dbReference type="SUPFAM" id="SSF52540">
    <property type="entry name" value="P-loop containing nucleoside triphosphate hydrolases"/>
    <property type="match status" value="1"/>
</dbReference>
<dbReference type="NCBIfam" id="NF003792">
    <property type="entry name" value="PRK05380.1"/>
    <property type="match status" value="1"/>
</dbReference>
<dbReference type="CDD" id="cd03113">
    <property type="entry name" value="CTPS_N"/>
    <property type="match status" value="1"/>
</dbReference>
<dbReference type="GO" id="GO:0019856">
    <property type="term" value="P:pyrimidine nucleobase biosynthetic process"/>
    <property type="evidence" value="ECO:0007669"/>
    <property type="project" value="TreeGrafter"/>
</dbReference>
<keyword evidence="6 11" id="KW-0067">ATP-binding</keyword>
<comment type="miscellaneous">
    <text evidence="11">CTPSs have evolved a hybrid strategy for distinguishing between UTP and CTP. The overlapping regions of the product feedback inhibitory and substrate sites recognize a common feature in both compounds, the triphosphate moiety. To differentiate isosteric substrate and product pyrimidine rings, an additional pocket far from the expected kinase/ligase catalytic site, specifically recognizes the cytosine and ribose portions of the product inhibitor.</text>
</comment>
<dbReference type="Gene3D" id="3.40.50.300">
    <property type="entry name" value="P-loop containing nucleotide triphosphate hydrolases"/>
    <property type="match status" value="1"/>
</dbReference>
<dbReference type="Pfam" id="PF06418">
    <property type="entry name" value="CTP_synth_N"/>
    <property type="match status" value="1"/>
</dbReference>
<feature type="binding site" evidence="11">
    <location>
        <begin position="188"/>
        <end position="193"/>
    </location>
    <ligand>
        <name>UTP</name>
        <dbReference type="ChEBI" id="CHEBI:46398"/>
    </ligand>
</feature>
<organism evidence="14 15">
    <name type="scientific">Candidatus Azambacteria bacterium RBG_16_47_10</name>
    <dbReference type="NCBI Taxonomy" id="1797292"/>
    <lineage>
        <taxon>Bacteria</taxon>
        <taxon>Candidatus Azamiibacteriota</taxon>
    </lineage>
</organism>
<comment type="pathway">
    <text evidence="1 11">Pyrimidine metabolism; CTP biosynthesis via de novo pathway; CTP from UDP: step 2/2.</text>
</comment>
<evidence type="ECO:0000256" key="6">
    <source>
        <dbReference type="ARBA" id="ARBA00022840"/>
    </source>
</evidence>
<dbReference type="SUPFAM" id="SSF52317">
    <property type="entry name" value="Class I glutamine amidotransferase-like"/>
    <property type="match status" value="1"/>
</dbReference>
<dbReference type="AlphaFoldDB" id="A0A1F5B0E1"/>
<name>A0A1F5B0E1_9BACT</name>
<comment type="similarity">
    <text evidence="2 11">Belongs to the CTP synthase family.</text>
</comment>
<evidence type="ECO:0000256" key="10">
    <source>
        <dbReference type="ARBA" id="ARBA00047781"/>
    </source>
</evidence>
<evidence type="ECO:0000256" key="9">
    <source>
        <dbReference type="ARBA" id="ARBA00022975"/>
    </source>
</evidence>
<dbReference type="GO" id="GO:0044210">
    <property type="term" value="P:'de novo' CTP biosynthetic process"/>
    <property type="evidence" value="ECO:0007669"/>
    <property type="project" value="UniProtKB-UniRule"/>
</dbReference>
<feature type="domain" description="Glutamine amidotransferase" evidence="12">
    <location>
        <begin position="303"/>
        <end position="532"/>
    </location>
</feature>
<comment type="activity regulation">
    <text evidence="11">Allosterically activated by GTP, when glutamine is the substrate; GTP has no effect on the reaction when ammonia is the substrate. The allosteric effector GTP functions by stabilizing the protein conformation that binds the tetrahedral intermediate(s) formed during glutamine hydrolysis. Inhibited by the product CTP, via allosteric rather than competitive inhibition.</text>
</comment>
<evidence type="ECO:0000256" key="3">
    <source>
        <dbReference type="ARBA" id="ARBA00022598"/>
    </source>
</evidence>
<dbReference type="InterPro" id="IPR017926">
    <property type="entry name" value="GATASE"/>
</dbReference>
<feature type="binding site" evidence="11">
    <location>
        <position position="360"/>
    </location>
    <ligand>
        <name>L-glutamine</name>
        <dbReference type="ChEBI" id="CHEBI:58359"/>
    </ligand>
</feature>
<dbReference type="InterPro" id="IPR004468">
    <property type="entry name" value="CTP_synthase"/>
</dbReference>
<dbReference type="FunFam" id="3.40.50.300:FF:000009">
    <property type="entry name" value="CTP synthase"/>
    <property type="match status" value="1"/>
</dbReference>
<evidence type="ECO:0000256" key="7">
    <source>
        <dbReference type="ARBA" id="ARBA00022842"/>
    </source>
</evidence>
<feature type="binding site" evidence="11">
    <location>
        <position position="225"/>
    </location>
    <ligand>
        <name>CTP</name>
        <dbReference type="ChEBI" id="CHEBI:37563"/>
        <note>allosteric inhibitor</note>
    </ligand>
</feature>
<evidence type="ECO:0000313" key="15">
    <source>
        <dbReference type="Proteomes" id="UP000176639"/>
    </source>
</evidence>
<keyword evidence="7 11" id="KW-0460">Magnesium</keyword>
<comment type="catalytic activity">
    <reaction evidence="11">
        <text>UTP + NH4(+) + ATP = CTP + ADP + phosphate + 2 H(+)</text>
        <dbReference type="Rhea" id="RHEA:16597"/>
        <dbReference type="ChEBI" id="CHEBI:15378"/>
        <dbReference type="ChEBI" id="CHEBI:28938"/>
        <dbReference type="ChEBI" id="CHEBI:30616"/>
        <dbReference type="ChEBI" id="CHEBI:37563"/>
        <dbReference type="ChEBI" id="CHEBI:43474"/>
        <dbReference type="ChEBI" id="CHEBI:46398"/>
        <dbReference type="ChEBI" id="CHEBI:456216"/>
    </reaction>
</comment>
<feature type="binding site" evidence="11">
    <location>
        <position position="225"/>
    </location>
    <ligand>
        <name>UTP</name>
        <dbReference type="ChEBI" id="CHEBI:46398"/>
    </ligand>
</feature>
<gene>
    <name evidence="11" type="primary">pyrG</name>
    <name evidence="14" type="ORF">A2Z10_03585</name>
</gene>
<dbReference type="GO" id="GO:0003883">
    <property type="term" value="F:CTP synthase activity"/>
    <property type="evidence" value="ECO:0007669"/>
    <property type="project" value="UniProtKB-UniRule"/>
</dbReference>
<comment type="caution">
    <text evidence="11">Lacks conserved residue(s) required for the propagation of feature annotation.</text>
</comment>
<feature type="binding site" evidence="11">
    <location>
        <position position="13"/>
    </location>
    <ligand>
        <name>CTP</name>
        <dbReference type="ChEBI" id="CHEBI:37563"/>
        <note>allosteric inhibitor</note>
    </ligand>
</feature>
<dbReference type="InterPro" id="IPR027417">
    <property type="entry name" value="P-loop_NTPase"/>
</dbReference>
<keyword evidence="4 11" id="KW-0479">Metal-binding</keyword>
<dbReference type="Gene3D" id="3.40.50.880">
    <property type="match status" value="1"/>
</dbReference>
<dbReference type="InterPro" id="IPR017456">
    <property type="entry name" value="CTP_synthase_N"/>
</dbReference>
<evidence type="ECO:0000259" key="13">
    <source>
        <dbReference type="Pfam" id="PF06418"/>
    </source>
</evidence>
<dbReference type="GO" id="GO:0004359">
    <property type="term" value="F:glutaminase activity"/>
    <property type="evidence" value="ECO:0007669"/>
    <property type="project" value="RHEA"/>
</dbReference>
<feature type="binding site" evidence="11">
    <location>
        <begin position="14"/>
        <end position="19"/>
    </location>
    <ligand>
        <name>ATP</name>
        <dbReference type="ChEBI" id="CHEBI:30616"/>
    </ligand>
</feature>
<dbReference type="Proteomes" id="UP000176639">
    <property type="component" value="Unassembled WGS sequence"/>
</dbReference>
<dbReference type="FunFam" id="3.40.50.880:FF:000002">
    <property type="entry name" value="CTP synthase"/>
    <property type="match status" value="1"/>
</dbReference>
<dbReference type="InterPro" id="IPR029062">
    <property type="entry name" value="Class_I_gatase-like"/>
</dbReference>
<evidence type="ECO:0000256" key="2">
    <source>
        <dbReference type="ARBA" id="ARBA00007533"/>
    </source>
</evidence>
<feature type="binding site" evidence="11">
    <location>
        <position position="468"/>
    </location>
    <ligand>
        <name>L-glutamine</name>
        <dbReference type="ChEBI" id="CHEBI:58359"/>
    </ligand>
</feature>
<evidence type="ECO:0000256" key="5">
    <source>
        <dbReference type="ARBA" id="ARBA00022741"/>
    </source>
</evidence>
<feature type="binding site" evidence="11">
    <location>
        <position position="71"/>
    </location>
    <ligand>
        <name>ATP</name>
        <dbReference type="ChEBI" id="CHEBI:30616"/>
    </ligand>
</feature>
<dbReference type="GO" id="GO:0042802">
    <property type="term" value="F:identical protein binding"/>
    <property type="evidence" value="ECO:0007669"/>
    <property type="project" value="TreeGrafter"/>
</dbReference>
<evidence type="ECO:0000256" key="8">
    <source>
        <dbReference type="ARBA" id="ARBA00022962"/>
    </source>
</evidence>
<evidence type="ECO:0000259" key="12">
    <source>
        <dbReference type="Pfam" id="PF00117"/>
    </source>
</evidence>
<dbReference type="GO" id="GO:0005829">
    <property type="term" value="C:cytosol"/>
    <property type="evidence" value="ECO:0007669"/>
    <property type="project" value="TreeGrafter"/>
</dbReference>
<sequence>MAKYIFVTGGVCSGLGKGVAGASIGMLMKAAGHKVAMQKLDPYLNVDPGTMNPYQHGEVFVTKDGAETDLDIGHYERFIDEEFTALSSVSTGQVYQRVLDKEREGGYLGKTIQIVPHITDTIKDYIRTCAKTSGADVFICEIGGTVGDIEAEPYLEALRQLHHEEGHHNVLFVHLVLLPYLKSSGELKTKPAQASVRELRKIGINADIIMCRFDADSIEKEHLEKIALFCDVPQEAVIPAPTISSIYDIPLNFNKANIVKIISEHFRVDYREPQLATWEAFAQKIHEDLPEIAIALVGKYTGLKDAYYSVIEAVKAAGYFNDTKVNLIWIDSEKIEKGGTEAEEEWKNIQKAKGIVVMGGFGKRGVEGKIAVAQYAREKNVPYLGLCLGMQVAAIEFARNVLGLEKANSTEFDENAKDPVIYLMESQRDIYKKGGTMRLGDYECRIQKGTKSFAAYGTESVLERHRHRYEFNNVYKEAFEKNGMIIAGVNPQSNLCEILENVNHPWFIGTQAHPEFISRPVRPHPLFRDFIRVAKG</sequence>
<dbReference type="Pfam" id="PF00117">
    <property type="entry name" value="GATase"/>
    <property type="match status" value="1"/>
</dbReference>
<feature type="binding site" evidence="11">
    <location>
        <position position="71"/>
    </location>
    <ligand>
        <name>Mg(2+)</name>
        <dbReference type="ChEBI" id="CHEBI:18420"/>
    </ligand>
</feature>
<feature type="binding site" evidence="11">
    <location>
        <position position="141"/>
    </location>
    <ligand>
        <name>Mg(2+)</name>
        <dbReference type="ChEBI" id="CHEBI:18420"/>
    </ligand>
</feature>
<feature type="region of interest" description="Amidoligase domain" evidence="11">
    <location>
        <begin position="1"/>
        <end position="268"/>
    </location>
</feature>
<feature type="domain" description="CTP synthase N-terminal" evidence="13">
    <location>
        <begin position="3"/>
        <end position="267"/>
    </location>
</feature>
<dbReference type="InterPro" id="IPR033828">
    <property type="entry name" value="GATase1_CTP_Synthase"/>
</dbReference>
<protein>
    <recommendedName>
        <fullName evidence="11">CTP synthase</fullName>
        <ecNumber evidence="11">6.3.4.2</ecNumber>
    </recommendedName>
    <alternativeName>
        <fullName evidence="11">Cytidine 5'-triphosphate synthase</fullName>
    </alternativeName>
    <alternativeName>
        <fullName evidence="11">Cytidine triphosphate synthetase</fullName>
        <shortName evidence="11">CTP synthetase</shortName>
        <shortName evidence="11">CTPS</shortName>
    </alternativeName>
    <alternativeName>
        <fullName evidence="11">UTP--ammonia ligase</fullName>
    </alternativeName>
</protein>
<evidence type="ECO:0000256" key="4">
    <source>
        <dbReference type="ARBA" id="ARBA00022723"/>
    </source>
</evidence>
<dbReference type="PANTHER" id="PTHR11550:SF0">
    <property type="entry name" value="CTP SYNTHASE-RELATED"/>
    <property type="match status" value="1"/>
</dbReference>
<feature type="active site" evidence="11">
    <location>
        <position position="515"/>
    </location>
</feature>
<feature type="binding site" evidence="11">
    <location>
        <position position="411"/>
    </location>
    <ligand>
        <name>L-glutamine</name>
        <dbReference type="ChEBI" id="CHEBI:58359"/>
    </ligand>
</feature>
<dbReference type="GO" id="GO:0046872">
    <property type="term" value="F:metal ion binding"/>
    <property type="evidence" value="ECO:0007669"/>
    <property type="project" value="UniProtKB-KW"/>
</dbReference>
<comment type="function">
    <text evidence="11">Catalyzes the ATP-dependent amination of UTP to CTP with either L-glutamine or ammonia as the source of nitrogen. Regulates intracellular CTP levels through interactions with the four ribonucleotide triphosphates.</text>
</comment>
<dbReference type="CDD" id="cd01746">
    <property type="entry name" value="GATase1_CTP_Synthase"/>
    <property type="match status" value="1"/>
</dbReference>
<dbReference type="GO" id="GO:0005524">
    <property type="term" value="F:ATP binding"/>
    <property type="evidence" value="ECO:0007669"/>
    <property type="project" value="UniProtKB-KW"/>
</dbReference>
<comment type="catalytic activity">
    <reaction evidence="10 11">
        <text>UTP + L-glutamine + ATP + H2O = CTP + L-glutamate + ADP + phosphate + 2 H(+)</text>
        <dbReference type="Rhea" id="RHEA:26426"/>
        <dbReference type="ChEBI" id="CHEBI:15377"/>
        <dbReference type="ChEBI" id="CHEBI:15378"/>
        <dbReference type="ChEBI" id="CHEBI:29985"/>
        <dbReference type="ChEBI" id="CHEBI:30616"/>
        <dbReference type="ChEBI" id="CHEBI:37563"/>
        <dbReference type="ChEBI" id="CHEBI:43474"/>
        <dbReference type="ChEBI" id="CHEBI:46398"/>
        <dbReference type="ChEBI" id="CHEBI:58359"/>
        <dbReference type="ChEBI" id="CHEBI:456216"/>
        <dbReference type="EC" id="6.3.4.2"/>
    </reaction>
</comment>
<dbReference type="EC" id="6.3.4.2" evidence="11"/>
<comment type="subunit">
    <text evidence="11">Homotetramer.</text>
</comment>
<proteinExistence type="inferred from homology"/>
<dbReference type="UniPathway" id="UPA00159">
    <property type="reaction ID" value="UER00277"/>
</dbReference>
<comment type="caution">
    <text evidence="14">The sequence shown here is derived from an EMBL/GenBank/DDBJ whole genome shotgun (WGS) entry which is preliminary data.</text>
</comment>
<evidence type="ECO:0000256" key="11">
    <source>
        <dbReference type="HAMAP-Rule" id="MF_01227"/>
    </source>
</evidence>
<dbReference type="HAMAP" id="MF_01227">
    <property type="entry name" value="PyrG"/>
    <property type="match status" value="1"/>
</dbReference>
<feature type="binding site" evidence="11">
    <location>
        <begin position="388"/>
        <end position="391"/>
    </location>
    <ligand>
        <name>L-glutamine</name>
        <dbReference type="ChEBI" id="CHEBI:58359"/>
    </ligand>
</feature>
<dbReference type="GO" id="GO:0097268">
    <property type="term" value="C:cytoophidium"/>
    <property type="evidence" value="ECO:0007669"/>
    <property type="project" value="UniProtKB-ARBA"/>
</dbReference>
<keyword evidence="3 11" id="KW-0436">Ligase</keyword>
<dbReference type="NCBIfam" id="TIGR00337">
    <property type="entry name" value="PyrG"/>
    <property type="match status" value="1"/>
</dbReference>
<feature type="binding site" evidence="11">
    <location>
        <position position="243"/>
    </location>
    <ligand>
        <name>ATP</name>
        <dbReference type="ChEBI" id="CHEBI:30616"/>
    </ligand>
</feature>
<keyword evidence="9 11" id="KW-0665">Pyrimidine biosynthesis</keyword>
<comment type="catalytic activity">
    <reaction evidence="11">
        <text>L-glutamine + H2O = L-glutamate + NH4(+)</text>
        <dbReference type="Rhea" id="RHEA:15889"/>
        <dbReference type="ChEBI" id="CHEBI:15377"/>
        <dbReference type="ChEBI" id="CHEBI:28938"/>
        <dbReference type="ChEBI" id="CHEBI:29985"/>
        <dbReference type="ChEBI" id="CHEBI:58359"/>
    </reaction>
</comment>
<feature type="binding site" evidence="11">
    <location>
        <begin position="148"/>
        <end position="150"/>
    </location>
    <ligand>
        <name>CTP</name>
        <dbReference type="ChEBI" id="CHEBI:37563"/>
        <note>allosteric inhibitor</note>
    </ligand>
</feature>
<keyword evidence="5 11" id="KW-0547">Nucleotide-binding</keyword>
<feature type="binding site" evidence="11">
    <location>
        <position position="13"/>
    </location>
    <ligand>
        <name>UTP</name>
        <dbReference type="ChEBI" id="CHEBI:46398"/>
    </ligand>
</feature>
<feature type="active site" evidence="11">
    <location>
        <position position="513"/>
    </location>
</feature>
<feature type="binding site" evidence="11">
    <location>
        <begin position="188"/>
        <end position="193"/>
    </location>
    <ligand>
        <name>CTP</name>
        <dbReference type="ChEBI" id="CHEBI:37563"/>
        <note>allosteric inhibitor</note>
    </ligand>
</feature>
<feature type="binding site" evidence="11">
    <location>
        <position position="54"/>
    </location>
    <ligand>
        <name>L-glutamine</name>
        <dbReference type="ChEBI" id="CHEBI:58359"/>
    </ligand>
</feature>
<reference evidence="14 15" key="1">
    <citation type="journal article" date="2016" name="Nat. Commun.">
        <title>Thousands of microbial genomes shed light on interconnected biogeochemical processes in an aquifer system.</title>
        <authorList>
            <person name="Anantharaman K."/>
            <person name="Brown C.T."/>
            <person name="Hug L.A."/>
            <person name="Sharon I."/>
            <person name="Castelle C.J."/>
            <person name="Probst A.J."/>
            <person name="Thomas B.C."/>
            <person name="Singh A."/>
            <person name="Wilkins M.J."/>
            <person name="Karaoz U."/>
            <person name="Brodie E.L."/>
            <person name="Williams K.H."/>
            <person name="Hubbard S.S."/>
            <person name="Banfield J.F."/>
        </authorList>
    </citation>
    <scope>NUCLEOTIDE SEQUENCE [LARGE SCALE GENOMIC DNA]</scope>
</reference>